<dbReference type="Gene3D" id="3.80.10.10">
    <property type="entry name" value="Ribonuclease Inhibitor"/>
    <property type="match status" value="4"/>
</dbReference>
<dbReference type="PRINTS" id="PR00019">
    <property type="entry name" value="LEURICHRPT"/>
</dbReference>
<dbReference type="Proteomes" id="UP000515121">
    <property type="component" value="Unplaced"/>
</dbReference>
<dbReference type="InterPro" id="IPR032675">
    <property type="entry name" value="LRR_dom_sf"/>
</dbReference>
<evidence type="ECO:0000256" key="5">
    <source>
        <dbReference type="ARBA" id="ARBA00022737"/>
    </source>
</evidence>
<evidence type="ECO:0000259" key="12">
    <source>
        <dbReference type="Pfam" id="PF08263"/>
    </source>
</evidence>
<evidence type="ECO:0000256" key="9">
    <source>
        <dbReference type="ARBA" id="ARBA00023180"/>
    </source>
</evidence>
<dbReference type="OrthoDB" id="749832at2759"/>
<evidence type="ECO:0000313" key="14">
    <source>
        <dbReference type="RefSeq" id="XP_022735637.1"/>
    </source>
</evidence>
<feature type="signal peptide" evidence="11">
    <location>
        <begin position="1"/>
        <end position="37"/>
    </location>
</feature>
<keyword evidence="6 10" id="KW-1133">Transmembrane helix</keyword>
<reference evidence="14" key="1">
    <citation type="submission" date="2025-08" db="UniProtKB">
        <authorList>
            <consortium name="RefSeq"/>
        </authorList>
    </citation>
    <scope>IDENTIFICATION</scope>
    <source>
        <tissue evidence="14">Fruit stalk</tissue>
    </source>
</reference>
<feature type="transmembrane region" description="Helical" evidence="10">
    <location>
        <begin position="732"/>
        <end position="753"/>
    </location>
</feature>
<keyword evidence="4 11" id="KW-0732">Signal</keyword>
<keyword evidence="5" id="KW-0677">Repeat</keyword>
<comment type="subcellular location">
    <subcellularLocation>
        <location evidence="1">Membrane</location>
        <topology evidence="1">Single-pass type I membrane protein</topology>
    </subcellularLocation>
</comment>
<dbReference type="SUPFAM" id="SSF52058">
    <property type="entry name" value="L domain-like"/>
    <property type="match status" value="1"/>
</dbReference>
<accession>A0A6P5Y5C4</accession>
<evidence type="ECO:0000256" key="7">
    <source>
        <dbReference type="ARBA" id="ARBA00023136"/>
    </source>
</evidence>
<evidence type="ECO:0000256" key="4">
    <source>
        <dbReference type="ARBA" id="ARBA00022729"/>
    </source>
</evidence>
<dbReference type="GeneID" id="111289019"/>
<evidence type="ECO:0000256" key="2">
    <source>
        <dbReference type="ARBA" id="ARBA00022614"/>
    </source>
</evidence>
<evidence type="ECO:0000256" key="3">
    <source>
        <dbReference type="ARBA" id="ARBA00022692"/>
    </source>
</evidence>
<dbReference type="KEGG" id="dzi:111289019"/>
<evidence type="ECO:0000256" key="1">
    <source>
        <dbReference type="ARBA" id="ARBA00004479"/>
    </source>
</evidence>
<evidence type="ECO:0000256" key="10">
    <source>
        <dbReference type="SAM" id="Phobius"/>
    </source>
</evidence>
<dbReference type="RefSeq" id="XP_022735637.1">
    <property type="nucleotide sequence ID" value="XM_022879902.1"/>
</dbReference>
<dbReference type="PANTHER" id="PTHR48063">
    <property type="entry name" value="LRR RECEPTOR-LIKE KINASE"/>
    <property type="match status" value="1"/>
</dbReference>
<dbReference type="InterPro" id="IPR046956">
    <property type="entry name" value="RLP23-like"/>
</dbReference>
<dbReference type="GO" id="GO:0016020">
    <property type="term" value="C:membrane"/>
    <property type="evidence" value="ECO:0007669"/>
    <property type="project" value="UniProtKB-SubCell"/>
</dbReference>
<keyword evidence="13" id="KW-1185">Reference proteome</keyword>
<protein>
    <submittedName>
        <fullName evidence="14">Receptor-like protein kinase 5</fullName>
    </submittedName>
</protein>
<dbReference type="InterPro" id="IPR001611">
    <property type="entry name" value="Leu-rich_rpt"/>
</dbReference>
<sequence length="792" mass="88674">MAHVFAAWREMASRNTSFQLLLLFFLALVSRFYHLEAAGFNPNVGCIEMERRAPLKLKDGLIDPFGRLYSWIGKDCCNWSGVGCSNQTGNVIMLDLSKKYDCPLQGGDSPSLYQFCQLYGTLNPSLLNLTHLNYLDVSYNNFLGIPIPNFIGSLKNLMHLEMNWANFFGMFPPHLGNLSNLVYLDLETGISDSEDLWVTELEWLSILSSLHYLNLRYVNLSKASTTWLKAINMLPSSLELYFSSCQLYDLPQTLPFVNFTSLQNLDLSLTSSALHCHTCFLDLSSNSVEGESGELIGTLSRCSNGNLETLDFSTNNLAGNLPDFLWSLENLMSLVLYSNKFTGKLSEVPGISGEFVTNGKARSSFNTLSGTITEGIGQLPQLFQLGLYGNSIEGVITELHFQNLTYLSDLSLSSTNKSLVFRLRDDWIPPLQLDQIAINDCQLGPAFPPCLRTQIKLSQITLSNVGISDTIPDWFWRLVPTIWLPDLSYNQLRGMLPKSMAFTFEYRGHEMSLLQNLNLSGNFLNGSIPPSINNMMNLNFLDLSSNQLTGTIPRQWQGLQYLMFLDLSKNNLSGDIPSSMCSLATSENFAQPLQVRTLNTRHDIQQSHGVGHQGKRKCIYHNNSTYKQHRPVQQQYSGRDTRGDDKSFGLWVLESLLKPTNGKNTINFLNLSYNNLSGPIPSSNQLQTIGNPSTYEGNPGLCGPPFSISCTISSVIGPSEDNDGDRHIKLQFYISAVVGFLVGFWATFGTLVIKKSIRHAYYRFLDKNKDELSVLIAVNVARLRRKNGMARN</sequence>
<keyword evidence="2" id="KW-0433">Leucine-rich repeat</keyword>
<dbReference type="AlphaFoldDB" id="A0A6P5Y5C4"/>
<feature type="chain" id="PRO_5027620414" evidence="11">
    <location>
        <begin position="38"/>
        <end position="792"/>
    </location>
</feature>
<name>A0A6P5Y5C4_DURZI</name>
<dbReference type="SUPFAM" id="SSF52047">
    <property type="entry name" value="RNI-like"/>
    <property type="match status" value="1"/>
</dbReference>
<keyword evidence="7 10" id="KW-0472">Membrane</keyword>
<evidence type="ECO:0000313" key="13">
    <source>
        <dbReference type="Proteomes" id="UP000515121"/>
    </source>
</evidence>
<gene>
    <name evidence="14" type="primary">LOC111289019</name>
</gene>
<organism evidence="13 14">
    <name type="scientific">Durio zibethinus</name>
    <name type="common">Durian</name>
    <dbReference type="NCBI Taxonomy" id="66656"/>
    <lineage>
        <taxon>Eukaryota</taxon>
        <taxon>Viridiplantae</taxon>
        <taxon>Streptophyta</taxon>
        <taxon>Embryophyta</taxon>
        <taxon>Tracheophyta</taxon>
        <taxon>Spermatophyta</taxon>
        <taxon>Magnoliopsida</taxon>
        <taxon>eudicotyledons</taxon>
        <taxon>Gunneridae</taxon>
        <taxon>Pentapetalae</taxon>
        <taxon>rosids</taxon>
        <taxon>malvids</taxon>
        <taxon>Malvales</taxon>
        <taxon>Malvaceae</taxon>
        <taxon>Helicteroideae</taxon>
        <taxon>Durio</taxon>
    </lineage>
</organism>
<keyword evidence="3 10" id="KW-0812">Transmembrane</keyword>
<feature type="domain" description="Leucine-rich repeat-containing N-terminal plant-type" evidence="12">
    <location>
        <begin position="50"/>
        <end position="85"/>
    </location>
</feature>
<dbReference type="InterPro" id="IPR013210">
    <property type="entry name" value="LRR_N_plant-typ"/>
</dbReference>
<keyword evidence="8" id="KW-0675">Receptor</keyword>
<dbReference type="Pfam" id="PF08263">
    <property type="entry name" value="LRRNT_2"/>
    <property type="match status" value="1"/>
</dbReference>
<proteinExistence type="predicted"/>
<dbReference type="PANTHER" id="PTHR48063:SF90">
    <property type="entry name" value="OS11G0565920 PROTEIN"/>
    <property type="match status" value="1"/>
</dbReference>
<evidence type="ECO:0000256" key="11">
    <source>
        <dbReference type="SAM" id="SignalP"/>
    </source>
</evidence>
<keyword evidence="9" id="KW-0325">Glycoprotein</keyword>
<evidence type="ECO:0000256" key="8">
    <source>
        <dbReference type="ARBA" id="ARBA00023170"/>
    </source>
</evidence>
<dbReference type="FunFam" id="3.80.10.10:FF:000383">
    <property type="entry name" value="Leucine-rich repeat receptor protein kinase EMS1"/>
    <property type="match status" value="1"/>
</dbReference>
<dbReference type="Pfam" id="PF00560">
    <property type="entry name" value="LRR_1"/>
    <property type="match status" value="6"/>
</dbReference>
<evidence type="ECO:0000256" key="6">
    <source>
        <dbReference type="ARBA" id="ARBA00022989"/>
    </source>
</evidence>